<dbReference type="OrthoDB" id="691673at2759"/>
<dbReference type="Proteomes" id="UP000017836">
    <property type="component" value="Unassembled WGS sequence"/>
</dbReference>
<keyword evidence="6" id="KW-1185">Reference proteome</keyword>
<keyword evidence="2" id="KW-0663">Pyridoxal phosphate</keyword>
<accession>W1NX61</accession>
<gene>
    <name evidence="5" type="ORF">AMTR_s00111p00124560</name>
</gene>
<dbReference type="InterPro" id="IPR004839">
    <property type="entry name" value="Aminotransferase_I/II_large"/>
</dbReference>
<dbReference type="GO" id="GO:0008483">
    <property type="term" value="F:transaminase activity"/>
    <property type="evidence" value="ECO:0000318"/>
    <property type="project" value="GO_Central"/>
</dbReference>
<dbReference type="eggNOG" id="KOG0256">
    <property type="taxonomic scope" value="Eukaryota"/>
</dbReference>
<dbReference type="InterPro" id="IPR015424">
    <property type="entry name" value="PyrdxlP-dep_Trfase"/>
</dbReference>
<dbReference type="PANTHER" id="PTHR43795:SF39">
    <property type="entry name" value="AMINOTRANSFERASE CLASS I_CLASSII DOMAIN-CONTAINING PROTEIN"/>
    <property type="match status" value="1"/>
</dbReference>
<dbReference type="Pfam" id="PF00155">
    <property type="entry name" value="Aminotran_1_2"/>
    <property type="match status" value="1"/>
</dbReference>
<dbReference type="HOGENOM" id="CLU_017584_1_0_1"/>
<dbReference type="InterPro" id="IPR004838">
    <property type="entry name" value="NHTrfase_class1_PyrdxlP-BS"/>
</dbReference>
<evidence type="ECO:0000313" key="5">
    <source>
        <dbReference type="EMBL" id="ERN00233.1"/>
    </source>
</evidence>
<evidence type="ECO:0000259" key="4">
    <source>
        <dbReference type="Pfam" id="PF00155"/>
    </source>
</evidence>
<dbReference type="PRINTS" id="PR00753">
    <property type="entry name" value="ACCSYNTHASE"/>
</dbReference>
<dbReference type="InterPro" id="IPR015422">
    <property type="entry name" value="PyrdxlP-dep_Trfase_small"/>
</dbReference>
<dbReference type="PROSITE" id="PS00105">
    <property type="entry name" value="AA_TRANSFER_CLASS_1"/>
    <property type="match status" value="1"/>
</dbReference>
<organism evidence="5 6">
    <name type="scientific">Amborella trichopoda</name>
    <dbReference type="NCBI Taxonomy" id="13333"/>
    <lineage>
        <taxon>Eukaryota</taxon>
        <taxon>Viridiplantae</taxon>
        <taxon>Streptophyta</taxon>
        <taxon>Embryophyta</taxon>
        <taxon>Tracheophyta</taxon>
        <taxon>Spermatophyta</taxon>
        <taxon>Magnoliopsida</taxon>
        <taxon>Amborellales</taxon>
        <taxon>Amborellaceae</taxon>
        <taxon>Amborella</taxon>
    </lineage>
</organism>
<dbReference type="STRING" id="13333.W1NX61"/>
<name>W1NX61_AMBTC</name>
<dbReference type="KEGG" id="atr:18428280"/>
<dbReference type="Gramene" id="ERN00233">
    <property type="protein sequence ID" value="ERN00233"/>
    <property type="gene ID" value="AMTR_s00111p00124560"/>
</dbReference>
<dbReference type="AlphaFoldDB" id="W1NX61"/>
<reference evidence="6" key="1">
    <citation type="journal article" date="2013" name="Science">
        <title>The Amborella genome and the evolution of flowering plants.</title>
        <authorList>
            <consortium name="Amborella Genome Project"/>
        </authorList>
    </citation>
    <scope>NUCLEOTIDE SEQUENCE [LARGE SCALE GENOMIC DNA]</scope>
</reference>
<dbReference type="InterPro" id="IPR050478">
    <property type="entry name" value="Ethylene_sulfur-biosynth"/>
</dbReference>
<evidence type="ECO:0000256" key="3">
    <source>
        <dbReference type="SAM" id="Coils"/>
    </source>
</evidence>
<dbReference type="GO" id="GO:0006520">
    <property type="term" value="P:amino acid metabolic process"/>
    <property type="evidence" value="ECO:0000318"/>
    <property type="project" value="GO_Central"/>
</dbReference>
<dbReference type="OMA" id="WKAYDLN"/>
<dbReference type="EMBL" id="KI394940">
    <property type="protein sequence ID" value="ERN00233.1"/>
    <property type="molecule type" value="Genomic_DNA"/>
</dbReference>
<feature type="coiled-coil region" evidence="3">
    <location>
        <begin position="171"/>
        <end position="198"/>
    </location>
</feature>
<dbReference type="CDD" id="cd00609">
    <property type="entry name" value="AAT_like"/>
    <property type="match status" value="1"/>
</dbReference>
<dbReference type="SUPFAM" id="SSF53383">
    <property type="entry name" value="PLP-dependent transferases"/>
    <property type="match status" value="1"/>
</dbReference>
<dbReference type="Gene3D" id="3.40.640.10">
    <property type="entry name" value="Type I PLP-dependent aspartate aminotransferase-like (Major domain)"/>
    <property type="match status" value="1"/>
</dbReference>
<evidence type="ECO:0000256" key="1">
    <source>
        <dbReference type="ARBA" id="ARBA00007441"/>
    </source>
</evidence>
<keyword evidence="3" id="KW-0175">Coiled coil</keyword>
<feature type="domain" description="Aminotransferase class I/classII large" evidence="4">
    <location>
        <begin position="45"/>
        <end position="425"/>
    </location>
</feature>
<comment type="similarity">
    <text evidence="1">Belongs to the class-I pyridoxal-phosphate-dependent aminotransferase family.</text>
</comment>
<proteinExistence type="inferred from homology"/>
<sequence length="466" mass="52207">MVNTKVDLSRMARAETHGENSPYFAGWKAYDCNPYDPMLNPSGIIQMGLAENQVCSDLLEEWIDQHPEALSMKNKIPNFKEVALHQDYHGLSIFRKALARFMEEIRGGRVKFDPDKIVLTAGATAANEILTFCIANPGDALLIPTPYYPGFDRDLRWRTGAHIIPVHCTSKTGFEITLQALEQAYQDAQLQGKRVKALLITNPSNPLGQTLKASAIHQILDFVSQKSIHLICDEIYSGTVFNPSSPFVSISEIIPKSKNTNPKSIHIVYSLSKDLGVPGFRVGAICSQNDEILTTSRRMSSFSLISSQTQAILTSMLLDMEFMRRYMVMSKKRLRERHERLVGGLREMGIECLEGGSGLFCFVNLRHLLERESWEGEMRLWEVVLNDVGLNVSPGSSFHCEEPGWFRVCFGNMSQEALDVALQRIRDYFMVHGKRVEVVGGGSSVGWATSAMDVDQQAEPQDLVII</sequence>
<evidence type="ECO:0000256" key="2">
    <source>
        <dbReference type="ARBA" id="ARBA00022898"/>
    </source>
</evidence>
<dbReference type="PANTHER" id="PTHR43795">
    <property type="entry name" value="BIFUNCTIONAL ASPARTATE AMINOTRANSFERASE AND GLUTAMATE/ASPARTATE-PREPHENATE AMINOTRANSFERASE-RELATED"/>
    <property type="match status" value="1"/>
</dbReference>
<evidence type="ECO:0000313" key="6">
    <source>
        <dbReference type="Proteomes" id="UP000017836"/>
    </source>
</evidence>
<dbReference type="InterPro" id="IPR015421">
    <property type="entry name" value="PyrdxlP-dep_Trfase_major"/>
</dbReference>
<protein>
    <recommendedName>
        <fullName evidence="4">Aminotransferase class I/classII large domain-containing protein</fullName>
    </recommendedName>
</protein>
<dbReference type="Gene3D" id="3.90.1150.10">
    <property type="entry name" value="Aspartate Aminotransferase, domain 1"/>
    <property type="match status" value="1"/>
</dbReference>
<dbReference type="GO" id="GO:0030170">
    <property type="term" value="F:pyridoxal phosphate binding"/>
    <property type="evidence" value="ECO:0007669"/>
    <property type="project" value="InterPro"/>
</dbReference>